<evidence type="ECO:0000259" key="2">
    <source>
        <dbReference type="Pfam" id="PF19026"/>
    </source>
</evidence>
<evidence type="ECO:0000256" key="1">
    <source>
        <dbReference type="SAM" id="MobiDB-lite"/>
    </source>
</evidence>
<accession>A0A3N4IIT7</accession>
<proteinExistence type="predicted"/>
<feature type="region of interest" description="Disordered" evidence="1">
    <location>
        <begin position="1"/>
        <end position="22"/>
    </location>
</feature>
<dbReference type="Pfam" id="PF19026">
    <property type="entry name" value="UBA_HYPK"/>
    <property type="match status" value="1"/>
</dbReference>
<reference evidence="3 4" key="1">
    <citation type="journal article" date="2018" name="Nat. Ecol. Evol.">
        <title>Pezizomycetes genomes reveal the molecular basis of ectomycorrhizal truffle lifestyle.</title>
        <authorList>
            <person name="Murat C."/>
            <person name="Payen T."/>
            <person name="Noel B."/>
            <person name="Kuo A."/>
            <person name="Morin E."/>
            <person name="Chen J."/>
            <person name="Kohler A."/>
            <person name="Krizsan K."/>
            <person name="Balestrini R."/>
            <person name="Da Silva C."/>
            <person name="Montanini B."/>
            <person name="Hainaut M."/>
            <person name="Levati E."/>
            <person name="Barry K.W."/>
            <person name="Belfiori B."/>
            <person name="Cichocki N."/>
            <person name="Clum A."/>
            <person name="Dockter R.B."/>
            <person name="Fauchery L."/>
            <person name="Guy J."/>
            <person name="Iotti M."/>
            <person name="Le Tacon F."/>
            <person name="Lindquist E.A."/>
            <person name="Lipzen A."/>
            <person name="Malagnac F."/>
            <person name="Mello A."/>
            <person name="Molinier V."/>
            <person name="Miyauchi S."/>
            <person name="Poulain J."/>
            <person name="Riccioni C."/>
            <person name="Rubini A."/>
            <person name="Sitrit Y."/>
            <person name="Splivallo R."/>
            <person name="Traeger S."/>
            <person name="Wang M."/>
            <person name="Zifcakova L."/>
            <person name="Wipf D."/>
            <person name="Zambonelli A."/>
            <person name="Paolocci F."/>
            <person name="Nowrousian M."/>
            <person name="Ottonello S."/>
            <person name="Baldrian P."/>
            <person name="Spatafora J.W."/>
            <person name="Henrissat B."/>
            <person name="Nagy L.G."/>
            <person name="Aury J.M."/>
            <person name="Wincker P."/>
            <person name="Grigoriev I.V."/>
            <person name="Bonfante P."/>
            <person name="Martin F.M."/>
        </authorList>
    </citation>
    <scope>NUCLEOTIDE SEQUENCE [LARGE SCALE GENOMIC DNA]</scope>
    <source>
        <strain evidence="3 4">RN42</strain>
    </source>
</reference>
<evidence type="ECO:0000313" key="3">
    <source>
        <dbReference type="EMBL" id="RPA84060.1"/>
    </source>
</evidence>
<dbReference type="AlphaFoldDB" id="A0A3N4IIT7"/>
<evidence type="ECO:0000313" key="4">
    <source>
        <dbReference type="Proteomes" id="UP000275078"/>
    </source>
</evidence>
<sequence>MSDDHEDEQPKVPTSADAAASQKALNSINAHTNDDDASAKNNIDKDAVKAAISEKKKPAAAPTVAVKVDEKDVKILMSQFEFTKQKATDVLKHNKGELKTAATAVIRGEA</sequence>
<dbReference type="Gene3D" id="1.10.8.10">
    <property type="entry name" value="DNA helicase RuvA subunit, C-terminal domain"/>
    <property type="match status" value="1"/>
</dbReference>
<organism evidence="3 4">
    <name type="scientific">Ascobolus immersus RN42</name>
    <dbReference type="NCBI Taxonomy" id="1160509"/>
    <lineage>
        <taxon>Eukaryota</taxon>
        <taxon>Fungi</taxon>
        <taxon>Dikarya</taxon>
        <taxon>Ascomycota</taxon>
        <taxon>Pezizomycotina</taxon>
        <taxon>Pezizomycetes</taxon>
        <taxon>Pezizales</taxon>
        <taxon>Ascobolaceae</taxon>
        <taxon>Ascobolus</taxon>
    </lineage>
</organism>
<dbReference type="Proteomes" id="UP000275078">
    <property type="component" value="Unassembled WGS sequence"/>
</dbReference>
<feature type="domain" description="Nascent polypeptide-associated complex subunit alpha-like UBA" evidence="2">
    <location>
        <begin position="66"/>
        <end position="104"/>
    </location>
</feature>
<protein>
    <recommendedName>
        <fullName evidence="2">Nascent polypeptide-associated complex subunit alpha-like UBA domain-containing protein</fullName>
    </recommendedName>
</protein>
<dbReference type="InterPro" id="IPR044034">
    <property type="entry name" value="NAC-like_UBA"/>
</dbReference>
<name>A0A3N4IIT7_ASCIM</name>
<gene>
    <name evidence="3" type="ORF">BJ508DRAFT_360062</name>
</gene>
<keyword evidence="4" id="KW-1185">Reference proteome</keyword>
<dbReference type="EMBL" id="ML119661">
    <property type="protein sequence ID" value="RPA84060.1"/>
    <property type="molecule type" value="Genomic_DNA"/>
</dbReference>